<reference evidence="1 2" key="1">
    <citation type="submission" date="2015-01" db="EMBL/GenBank/DDBJ databases">
        <title>Evolution of Trichinella species and genotypes.</title>
        <authorList>
            <person name="Korhonen P.K."/>
            <person name="Edoardo P."/>
            <person name="Giuseppe L.R."/>
            <person name="Gasser R.B."/>
        </authorList>
    </citation>
    <scope>NUCLEOTIDE SEQUENCE [LARGE SCALE GENOMIC DNA]</scope>
    <source>
        <strain evidence="1">ISS37</strain>
    </source>
</reference>
<organism evidence="1 2">
    <name type="scientific">Trichinella nelsoni</name>
    <dbReference type="NCBI Taxonomy" id="6336"/>
    <lineage>
        <taxon>Eukaryota</taxon>
        <taxon>Metazoa</taxon>
        <taxon>Ecdysozoa</taxon>
        <taxon>Nematoda</taxon>
        <taxon>Enoplea</taxon>
        <taxon>Dorylaimia</taxon>
        <taxon>Trichinellida</taxon>
        <taxon>Trichinellidae</taxon>
        <taxon>Trichinella</taxon>
    </lineage>
</organism>
<dbReference type="AlphaFoldDB" id="A0A0V0SJ63"/>
<protein>
    <submittedName>
        <fullName evidence="1">Uncharacterized protein</fullName>
    </submittedName>
</protein>
<sequence length="77" mass="8633">MAETSKAVKNPPEVDHHFTSDYLTSHAQIALLASRQFSLGLSHLCCFRENITELSQDLRQLPCEYASWETVVALILG</sequence>
<accession>A0A0V0SJ63</accession>
<gene>
    <name evidence="1" type="ORF">T07_11600</name>
</gene>
<evidence type="ECO:0000313" key="1">
    <source>
        <dbReference type="EMBL" id="KRX26804.1"/>
    </source>
</evidence>
<comment type="caution">
    <text evidence="1">The sequence shown here is derived from an EMBL/GenBank/DDBJ whole genome shotgun (WGS) entry which is preliminary data.</text>
</comment>
<dbReference type="Proteomes" id="UP000054630">
    <property type="component" value="Unassembled WGS sequence"/>
</dbReference>
<name>A0A0V0SJ63_9BILA</name>
<keyword evidence="2" id="KW-1185">Reference proteome</keyword>
<dbReference type="OrthoDB" id="5921178at2759"/>
<proteinExistence type="predicted"/>
<dbReference type="EMBL" id="JYDL01000006">
    <property type="protein sequence ID" value="KRX26804.1"/>
    <property type="molecule type" value="Genomic_DNA"/>
</dbReference>
<evidence type="ECO:0000313" key="2">
    <source>
        <dbReference type="Proteomes" id="UP000054630"/>
    </source>
</evidence>